<dbReference type="STRING" id="2903.R1D9W7"/>
<dbReference type="EnsemblProtists" id="EOD31692">
    <property type="protein sequence ID" value="EOD31692"/>
    <property type="gene ID" value="EMIHUDRAFT_442124"/>
</dbReference>
<dbReference type="Pfam" id="PF03959">
    <property type="entry name" value="FSH1"/>
    <property type="match status" value="1"/>
</dbReference>
<dbReference type="InterPro" id="IPR050565">
    <property type="entry name" value="LYPA1-2/EST-like"/>
</dbReference>
<evidence type="ECO:0000313" key="3">
    <source>
        <dbReference type="EnsemblProtists" id="EOD31692"/>
    </source>
</evidence>
<dbReference type="PANTHER" id="PTHR10655">
    <property type="entry name" value="LYSOPHOSPHOLIPASE-RELATED"/>
    <property type="match status" value="1"/>
</dbReference>
<dbReference type="HOGENOM" id="CLU_878351_0_0_1"/>
<dbReference type="AlphaFoldDB" id="A0A0D3K7F7"/>
<dbReference type="PANTHER" id="PTHR10655:SF17">
    <property type="entry name" value="LYSOPHOSPHOLIPASE-LIKE PROTEIN 1"/>
    <property type="match status" value="1"/>
</dbReference>
<evidence type="ECO:0000259" key="2">
    <source>
        <dbReference type="Pfam" id="PF03959"/>
    </source>
</evidence>
<dbReference type="Proteomes" id="UP000013827">
    <property type="component" value="Unassembled WGS sequence"/>
</dbReference>
<feature type="domain" description="Serine hydrolase" evidence="2">
    <location>
        <begin position="122"/>
        <end position="289"/>
    </location>
</feature>
<feature type="region of interest" description="Disordered" evidence="1">
    <location>
        <begin position="1"/>
        <end position="22"/>
    </location>
</feature>
<dbReference type="SUPFAM" id="SSF53474">
    <property type="entry name" value="alpha/beta-Hydrolases"/>
    <property type="match status" value="1"/>
</dbReference>
<dbReference type="PaxDb" id="2903-EOD31692"/>
<organism evidence="3 4">
    <name type="scientific">Emiliania huxleyi (strain CCMP1516)</name>
    <dbReference type="NCBI Taxonomy" id="280463"/>
    <lineage>
        <taxon>Eukaryota</taxon>
        <taxon>Haptista</taxon>
        <taxon>Haptophyta</taxon>
        <taxon>Prymnesiophyceae</taxon>
        <taxon>Isochrysidales</taxon>
        <taxon>Noelaerhabdaceae</taxon>
        <taxon>Emiliania</taxon>
    </lineage>
</organism>
<dbReference type="KEGG" id="ehx:EMIHUDRAFT_442124"/>
<protein>
    <recommendedName>
        <fullName evidence="2">Serine hydrolase domain-containing protein</fullName>
    </recommendedName>
</protein>
<sequence length="317" mass="34562">MGCSSSKANAVEEPVTGQRAVKQEAGGGTNFLHEAVIIQPTGAHTHTVIMLHGLDGHGQNFSSNPWWKDDPWLSKSSTDLPKLVHGLCPDKAGGIKYIFPTAPERGQYFKGPDGPAIRTNPPSPRFTNRGWYTYFTDFDGQAFSDDDVISRDEFYATVKQLVDLFQQEAEALGPCGGCKVIIGGYSQGGTIAASAAIQLDPVFRKQHGTPKALIAIDTLPMAFAQVNLNLHELMPTSQVPDGVPEVTDFNAKIPVFHFVGSEDTIYPVTNQHKAWARFTEAGYTVTPHEEKGVTHEEALQKGGLAYTAAWITQLFFQ</sequence>
<dbReference type="GeneID" id="17276986"/>
<dbReference type="Gene3D" id="3.40.50.1820">
    <property type="entry name" value="alpha/beta hydrolase"/>
    <property type="match status" value="1"/>
</dbReference>
<accession>A0A0D3K7F7</accession>
<name>A0A0D3K7F7_EMIH1</name>
<proteinExistence type="predicted"/>
<dbReference type="RefSeq" id="XP_005784121.1">
    <property type="nucleotide sequence ID" value="XM_005784064.1"/>
</dbReference>
<reference evidence="4" key="1">
    <citation type="journal article" date="2013" name="Nature">
        <title>Pan genome of the phytoplankton Emiliania underpins its global distribution.</title>
        <authorList>
            <person name="Read B.A."/>
            <person name="Kegel J."/>
            <person name="Klute M.J."/>
            <person name="Kuo A."/>
            <person name="Lefebvre S.C."/>
            <person name="Maumus F."/>
            <person name="Mayer C."/>
            <person name="Miller J."/>
            <person name="Monier A."/>
            <person name="Salamov A."/>
            <person name="Young J."/>
            <person name="Aguilar M."/>
            <person name="Claverie J.M."/>
            <person name="Frickenhaus S."/>
            <person name="Gonzalez K."/>
            <person name="Herman E.K."/>
            <person name="Lin Y.C."/>
            <person name="Napier J."/>
            <person name="Ogata H."/>
            <person name="Sarno A.F."/>
            <person name="Shmutz J."/>
            <person name="Schroeder D."/>
            <person name="de Vargas C."/>
            <person name="Verret F."/>
            <person name="von Dassow P."/>
            <person name="Valentin K."/>
            <person name="Van de Peer Y."/>
            <person name="Wheeler G."/>
            <person name="Dacks J.B."/>
            <person name="Delwiche C.F."/>
            <person name="Dyhrman S.T."/>
            <person name="Glockner G."/>
            <person name="John U."/>
            <person name="Richards T."/>
            <person name="Worden A.Z."/>
            <person name="Zhang X."/>
            <person name="Grigoriev I.V."/>
            <person name="Allen A.E."/>
            <person name="Bidle K."/>
            <person name="Borodovsky M."/>
            <person name="Bowler C."/>
            <person name="Brownlee C."/>
            <person name="Cock J.M."/>
            <person name="Elias M."/>
            <person name="Gladyshev V.N."/>
            <person name="Groth M."/>
            <person name="Guda C."/>
            <person name="Hadaegh A."/>
            <person name="Iglesias-Rodriguez M.D."/>
            <person name="Jenkins J."/>
            <person name="Jones B.M."/>
            <person name="Lawson T."/>
            <person name="Leese F."/>
            <person name="Lindquist E."/>
            <person name="Lobanov A."/>
            <person name="Lomsadze A."/>
            <person name="Malik S.B."/>
            <person name="Marsh M.E."/>
            <person name="Mackinder L."/>
            <person name="Mock T."/>
            <person name="Mueller-Roeber B."/>
            <person name="Pagarete A."/>
            <person name="Parker M."/>
            <person name="Probert I."/>
            <person name="Quesneville H."/>
            <person name="Raines C."/>
            <person name="Rensing S.A."/>
            <person name="Riano-Pachon D.M."/>
            <person name="Richier S."/>
            <person name="Rokitta S."/>
            <person name="Shiraiwa Y."/>
            <person name="Soanes D.M."/>
            <person name="van der Giezen M."/>
            <person name="Wahlund T.M."/>
            <person name="Williams B."/>
            <person name="Wilson W."/>
            <person name="Wolfe G."/>
            <person name="Wurch L.L."/>
        </authorList>
    </citation>
    <scope>NUCLEOTIDE SEQUENCE</scope>
</reference>
<reference evidence="3" key="2">
    <citation type="submission" date="2024-10" db="UniProtKB">
        <authorList>
            <consortium name="EnsemblProtists"/>
        </authorList>
    </citation>
    <scope>IDENTIFICATION</scope>
</reference>
<evidence type="ECO:0000313" key="4">
    <source>
        <dbReference type="Proteomes" id="UP000013827"/>
    </source>
</evidence>
<keyword evidence="4" id="KW-1185">Reference proteome</keyword>
<dbReference type="InterPro" id="IPR005645">
    <property type="entry name" value="FSH-like_dom"/>
</dbReference>
<evidence type="ECO:0000256" key="1">
    <source>
        <dbReference type="SAM" id="MobiDB-lite"/>
    </source>
</evidence>
<dbReference type="InterPro" id="IPR029058">
    <property type="entry name" value="AB_hydrolase_fold"/>
</dbReference>